<reference evidence="3 4" key="1">
    <citation type="submission" date="2019-01" db="EMBL/GenBank/DDBJ databases">
        <title>Genome sequences of Streptomyces and Rhizobium isolates collected from root and soil.</title>
        <authorList>
            <person name="Chhettri S."/>
            <person name="Sevigny J.L."/>
            <person name="Sen A."/>
            <person name="Ennis N."/>
            <person name="Tisa L."/>
        </authorList>
    </citation>
    <scope>NUCLEOTIDE SEQUENCE [LARGE SCALE GENOMIC DNA]</scope>
    <source>
        <strain evidence="3 4">San01</strain>
    </source>
</reference>
<dbReference type="InterPro" id="IPR036465">
    <property type="entry name" value="vWFA_dom_sf"/>
</dbReference>
<gene>
    <name evidence="3" type="ORF">EOT10_18225</name>
</gene>
<evidence type="ECO:0000313" key="4">
    <source>
        <dbReference type="Proteomes" id="UP000283128"/>
    </source>
</evidence>
<dbReference type="InterPro" id="IPR051928">
    <property type="entry name" value="NorD/CobT"/>
</dbReference>
<dbReference type="InterPro" id="IPR025861">
    <property type="entry name" value="CobT_VWA_dom"/>
</dbReference>
<feature type="domain" description="Cobalamin biosynthesis protein CobT VWA" evidence="2">
    <location>
        <begin position="358"/>
        <end position="571"/>
    </location>
</feature>
<protein>
    <submittedName>
        <fullName evidence="3">Cobalt chelatase</fullName>
    </submittedName>
</protein>
<organism evidence="3 4">
    <name type="scientific">Streptomyces antnestii</name>
    <dbReference type="NCBI Taxonomy" id="2494256"/>
    <lineage>
        <taxon>Bacteria</taxon>
        <taxon>Bacillati</taxon>
        <taxon>Actinomycetota</taxon>
        <taxon>Actinomycetes</taxon>
        <taxon>Kitasatosporales</taxon>
        <taxon>Streptomycetaceae</taxon>
        <taxon>Streptomyces</taxon>
    </lineage>
</organism>
<dbReference type="AlphaFoldDB" id="A0A437PL54"/>
<dbReference type="Gene3D" id="3.40.50.410">
    <property type="entry name" value="von Willebrand factor, type A domain"/>
    <property type="match status" value="1"/>
</dbReference>
<dbReference type="EMBL" id="RZYA01000008">
    <property type="protein sequence ID" value="RVU23010.1"/>
    <property type="molecule type" value="Genomic_DNA"/>
</dbReference>
<dbReference type="PANTHER" id="PTHR41248:SF1">
    <property type="entry name" value="NORD PROTEIN"/>
    <property type="match status" value="1"/>
</dbReference>
<dbReference type="GO" id="GO:0009236">
    <property type="term" value="P:cobalamin biosynthetic process"/>
    <property type="evidence" value="ECO:0007669"/>
    <property type="project" value="InterPro"/>
</dbReference>
<dbReference type="InterPro" id="IPR006538">
    <property type="entry name" value="CobT"/>
</dbReference>
<evidence type="ECO:0000313" key="3">
    <source>
        <dbReference type="EMBL" id="RVU23010.1"/>
    </source>
</evidence>
<sequence>MGTTRAVVRHRQRVQELCAAAVRALGGVPDLHFRGDRPYRGRRALPVFAPHLYPSAQDDFGSFRGAADGLALRLAYSDQELHRRLCPVGRTARLVFEMLEQFRVESLAPAHLPGMRRNLRHRHEMWSLAFHHSGLTETASGLLLHTVAQVCRARITGRPVVEETEGIIEVTRGALAPVIGHELAGLRAERGDQARFAVHALAVARAVAEMTAGAEAAAREGRAERDDDERPAPARSGFTLLTEFDAAGPGGVEVPPHSRESGDHDDGDPDDGYRVFTTAYDRERRAGTLVRPAALTEYRERLDRRIASQGINIGRITRELTARLASPAARGWDGAQEEGYVDGRMLARLISSPTDQRVFRAERTEPATDATVTFLIDCSGSMKEHGESLALLVEVFARALDRAGARCEVLGFTTGAWNGGRARRDWLRAGRPARPGRLNEQCHLVFKDAATPWRAARRDIAALLKPDLFREGVDGEAVAWAADRARGPAAERGPGSRRLLFVLSDGGPMDTATQHANDRHFLDQHLKDVVARCEQSGEVEIFGVGLGLDLSPYYRRSRVLDLSQGLDNSVFRDVLGLIG</sequence>
<dbReference type="RefSeq" id="WP_127829294.1">
    <property type="nucleotide sequence ID" value="NZ_RZYA01000008.1"/>
</dbReference>
<name>A0A437PL54_9ACTN</name>
<feature type="region of interest" description="Disordered" evidence="1">
    <location>
        <begin position="245"/>
        <end position="272"/>
    </location>
</feature>
<dbReference type="SUPFAM" id="SSF53300">
    <property type="entry name" value="vWA-like"/>
    <property type="match status" value="1"/>
</dbReference>
<evidence type="ECO:0000259" key="2">
    <source>
        <dbReference type="Pfam" id="PF11775"/>
    </source>
</evidence>
<dbReference type="Pfam" id="PF11775">
    <property type="entry name" value="CobT_C"/>
    <property type="match status" value="1"/>
</dbReference>
<dbReference type="OrthoDB" id="9764783at2"/>
<dbReference type="PANTHER" id="PTHR41248">
    <property type="entry name" value="NORD PROTEIN"/>
    <property type="match status" value="1"/>
</dbReference>
<dbReference type="Proteomes" id="UP000283128">
    <property type="component" value="Unassembled WGS sequence"/>
</dbReference>
<keyword evidence="4" id="KW-1185">Reference proteome</keyword>
<dbReference type="Pfam" id="PF06213">
    <property type="entry name" value="CobT"/>
    <property type="match status" value="1"/>
</dbReference>
<dbReference type="PIRSF" id="PIRSF031715">
    <property type="entry name" value="Cob_chel_CobT"/>
    <property type="match status" value="1"/>
</dbReference>
<comment type="caution">
    <text evidence="3">The sequence shown here is derived from an EMBL/GenBank/DDBJ whole genome shotgun (WGS) entry which is preliminary data.</text>
</comment>
<proteinExistence type="predicted"/>
<accession>A0A437PL54</accession>
<evidence type="ECO:0000256" key="1">
    <source>
        <dbReference type="SAM" id="MobiDB-lite"/>
    </source>
</evidence>